<dbReference type="CDD" id="cd21121">
    <property type="entry name" value="SPASM_Cmo-like"/>
    <property type="match status" value="1"/>
</dbReference>
<evidence type="ECO:0000313" key="10">
    <source>
        <dbReference type="Proteomes" id="UP001162891"/>
    </source>
</evidence>
<evidence type="ECO:0000256" key="2">
    <source>
        <dbReference type="ARBA" id="ARBA00022485"/>
    </source>
</evidence>
<keyword evidence="5" id="KW-0560">Oxidoreductase</keyword>
<dbReference type="InterPro" id="IPR058240">
    <property type="entry name" value="rSAM_sf"/>
</dbReference>
<reference evidence="10" key="1">
    <citation type="journal article" date="2022" name="Int. J. Syst. Evol. Microbiol.">
        <title>Anaeromyxobacter oryzae sp. nov., Anaeromyxobacter diazotrophicus sp. nov. and Anaeromyxobacter paludicola sp. nov., isolated from paddy soils.</title>
        <authorList>
            <person name="Itoh H."/>
            <person name="Xu Z."/>
            <person name="Mise K."/>
            <person name="Masuda Y."/>
            <person name="Ushijima N."/>
            <person name="Hayakawa C."/>
            <person name="Shiratori Y."/>
            <person name="Senoo K."/>
        </authorList>
    </citation>
    <scope>NUCLEOTIDE SEQUENCE [LARGE SCALE GENOMIC DNA]</scope>
    <source>
        <strain evidence="10">Red232</strain>
    </source>
</reference>
<dbReference type="PANTHER" id="PTHR11228:SF7">
    <property type="entry name" value="PQQA PEPTIDE CYCLASE"/>
    <property type="match status" value="1"/>
</dbReference>
<keyword evidence="3" id="KW-0949">S-adenosyl-L-methionine</keyword>
<dbReference type="SFLD" id="SFLDS00029">
    <property type="entry name" value="Radical_SAM"/>
    <property type="match status" value="1"/>
</dbReference>
<dbReference type="RefSeq" id="WP_248354490.1">
    <property type="nucleotide sequence ID" value="NZ_AP025591.1"/>
</dbReference>
<protein>
    <submittedName>
        <fullName evidence="9">Radical SAM protein</fullName>
    </submittedName>
</protein>
<dbReference type="InterPro" id="IPR007197">
    <property type="entry name" value="rSAM"/>
</dbReference>
<dbReference type="PROSITE" id="PS51918">
    <property type="entry name" value="RADICAL_SAM"/>
    <property type="match status" value="1"/>
</dbReference>
<dbReference type="InterPro" id="IPR050377">
    <property type="entry name" value="Radical_SAM_PqqE_MftC-like"/>
</dbReference>
<dbReference type="NCBIfam" id="TIGR04311">
    <property type="entry name" value="rSAM_Geo_metal"/>
    <property type="match status" value="1"/>
</dbReference>
<organism evidence="9 10">
    <name type="scientific">Anaeromyxobacter oryzae</name>
    <dbReference type="NCBI Taxonomy" id="2918170"/>
    <lineage>
        <taxon>Bacteria</taxon>
        <taxon>Pseudomonadati</taxon>
        <taxon>Myxococcota</taxon>
        <taxon>Myxococcia</taxon>
        <taxon>Myxococcales</taxon>
        <taxon>Cystobacterineae</taxon>
        <taxon>Anaeromyxobacteraceae</taxon>
        <taxon>Anaeromyxobacter</taxon>
    </lineage>
</organism>
<evidence type="ECO:0000256" key="3">
    <source>
        <dbReference type="ARBA" id="ARBA00022691"/>
    </source>
</evidence>
<dbReference type="Pfam" id="PF13186">
    <property type="entry name" value="SPASM"/>
    <property type="match status" value="1"/>
</dbReference>
<dbReference type="SUPFAM" id="SSF102114">
    <property type="entry name" value="Radical SAM enzymes"/>
    <property type="match status" value="1"/>
</dbReference>
<dbReference type="EMBL" id="AP025591">
    <property type="protein sequence ID" value="BDG05553.1"/>
    <property type="molecule type" value="Genomic_DNA"/>
</dbReference>
<evidence type="ECO:0000256" key="4">
    <source>
        <dbReference type="ARBA" id="ARBA00022723"/>
    </source>
</evidence>
<dbReference type="SFLD" id="SFLDG01067">
    <property type="entry name" value="SPASM/twitch_domain_containing"/>
    <property type="match status" value="1"/>
</dbReference>
<dbReference type="InterPro" id="IPR000385">
    <property type="entry name" value="MoaA_NifB_PqqE_Fe-S-bd_CS"/>
</dbReference>
<keyword evidence="4" id="KW-0479">Metal-binding</keyword>
<keyword evidence="6" id="KW-0408">Iron</keyword>
<evidence type="ECO:0000256" key="1">
    <source>
        <dbReference type="ARBA" id="ARBA00001966"/>
    </source>
</evidence>
<comment type="cofactor">
    <cofactor evidence="1">
        <name>[4Fe-4S] cluster</name>
        <dbReference type="ChEBI" id="CHEBI:49883"/>
    </cofactor>
</comment>
<dbReference type="PANTHER" id="PTHR11228">
    <property type="entry name" value="RADICAL SAM DOMAIN PROTEIN"/>
    <property type="match status" value="1"/>
</dbReference>
<dbReference type="InterPro" id="IPR027586">
    <property type="entry name" value="rSAM_metal_mat"/>
</dbReference>
<dbReference type="Pfam" id="PF04055">
    <property type="entry name" value="Radical_SAM"/>
    <property type="match status" value="1"/>
</dbReference>
<evidence type="ECO:0000259" key="8">
    <source>
        <dbReference type="PROSITE" id="PS51918"/>
    </source>
</evidence>
<keyword evidence="7" id="KW-0411">Iron-sulfur</keyword>
<name>A0ABM7X174_9BACT</name>
<accession>A0ABM7X174</accession>
<keyword evidence="2" id="KW-0004">4Fe-4S</keyword>
<dbReference type="Gene3D" id="3.20.20.70">
    <property type="entry name" value="Aldolase class I"/>
    <property type="match status" value="2"/>
</dbReference>
<dbReference type="InterPro" id="IPR013785">
    <property type="entry name" value="Aldolase_TIM"/>
</dbReference>
<dbReference type="InterPro" id="IPR034391">
    <property type="entry name" value="AdoMet-like_SPASM_containing"/>
</dbReference>
<dbReference type="InterPro" id="IPR023885">
    <property type="entry name" value="4Fe4S-binding_SPASM_dom"/>
</dbReference>
<keyword evidence="10" id="KW-1185">Reference proteome</keyword>
<feature type="domain" description="Radical SAM core" evidence="8">
    <location>
        <begin position="16"/>
        <end position="229"/>
    </location>
</feature>
<dbReference type="Proteomes" id="UP001162891">
    <property type="component" value="Chromosome"/>
</dbReference>
<proteinExistence type="predicted"/>
<gene>
    <name evidence="9" type="ORF">AMOR_45490</name>
</gene>
<evidence type="ECO:0000256" key="6">
    <source>
        <dbReference type="ARBA" id="ARBA00023004"/>
    </source>
</evidence>
<dbReference type="CDD" id="cd01335">
    <property type="entry name" value="Radical_SAM"/>
    <property type="match status" value="1"/>
</dbReference>
<dbReference type="PROSITE" id="PS01305">
    <property type="entry name" value="MOAA_NIFB_PQQE"/>
    <property type="match status" value="1"/>
</dbReference>
<dbReference type="SFLD" id="SFLDG01387">
    <property type="entry name" value="BtrN-like_SPASM_domain_contain"/>
    <property type="match status" value="1"/>
</dbReference>
<evidence type="ECO:0000256" key="5">
    <source>
        <dbReference type="ARBA" id="ARBA00023002"/>
    </source>
</evidence>
<sequence length="440" mass="48537">MRSVPDAAQPTPRALRPHPSKLFVEVTTRCNLRCAMCVKESSGQGIPEGHMTRETFARLAPALPHLDALVLNGIGEPLLHPHLEHFVELARRDMPSAGWIGFQTNGQLLGPTRARALARAGVDRICLSADAVTPELFGALRGGGRHDAVERAAASLHDAARERGRPIVLGVEFVAMRDNLDQLPHVVRWAARRRFGFMIVTHMLPYAEETRGAAAFDPSTDRAREVFLAWSARAAAEGVDLRRYFDVFLKFRPTPADRRVVSLVKDLVADAAAQGISLSVDRLLRADEALRRRVSEAFAEADAIARAEGLELKLPAITPTRARRCEFVEDGAAFVSWDGGVHPCYFLWHRYSCHVGGLVKHVHPRSFGSVAREELLALWRGDASRGFREEVLRYEFPFCYDCSVGLCDYVQPGDAAADCHVGAVPCGACLWCTGVFRCLQ</sequence>
<evidence type="ECO:0000256" key="7">
    <source>
        <dbReference type="ARBA" id="ARBA00023014"/>
    </source>
</evidence>
<evidence type="ECO:0000313" key="9">
    <source>
        <dbReference type="EMBL" id="BDG05553.1"/>
    </source>
</evidence>